<dbReference type="SUPFAM" id="SSF56796">
    <property type="entry name" value="Dehydroquinate synthase-like"/>
    <property type="match status" value="1"/>
</dbReference>
<dbReference type="EMBL" id="VSSQ01111160">
    <property type="protein sequence ID" value="MPN48647.1"/>
    <property type="molecule type" value="Genomic_DNA"/>
</dbReference>
<feature type="domain" description="3-dehydroquinate synthase C-terminal" evidence="4">
    <location>
        <begin position="1"/>
        <end position="93"/>
    </location>
</feature>
<evidence type="ECO:0000259" key="4">
    <source>
        <dbReference type="Pfam" id="PF24621"/>
    </source>
</evidence>
<dbReference type="Pfam" id="PF24621">
    <property type="entry name" value="DHQS_C"/>
    <property type="match status" value="1"/>
</dbReference>
<dbReference type="PANTHER" id="PTHR43622:SF1">
    <property type="entry name" value="3-DEHYDROQUINATE SYNTHASE"/>
    <property type="match status" value="1"/>
</dbReference>
<proteinExistence type="predicted"/>
<accession>A0A645IBN5</accession>
<name>A0A645IBN5_9ZZZZ</name>
<dbReference type="GO" id="GO:0003856">
    <property type="term" value="F:3-dehydroquinate synthase activity"/>
    <property type="evidence" value="ECO:0007669"/>
    <property type="project" value="UniProtKB-EC"/>
</dbReference>
<sequence length="132" mass="13845">MVEQDETETGLRKTLNLGHTAAHAIELCSGYTIPHGHAVAIGLAIIARAAEALGWASEPVEARILASLRANNLPTTTSFSPEALANAALSDKKRAGGQMTLVVPRGIGDCTLMDIPVEQLERVFRAGMEAGA</sequence>
<gene>
    <name evidence="5" type="primary">aroB_42</name>
    <name evidence="5" type="ORF">SDC9_196258</name>
</gene>
<dbReference type="Gene3D" id="1.20.1090.10">
    <property type="entry name" value="Dehydroquinate synthase-like - alpha domain"/>
    <property type="match status" value="1"/>
</dbReference>
<organism evidence="5">
    <name type="scientific">bioreactor metagenome</name>
    <dbReference type="NCBI Taxonomy" id="1076179"/>
    <lineage>
        <taxon>unclassified sequences</taxon>
        <taxon>metagenomes</taxon>
        <taxon>ecological metagenomes</taxon>
    </lineage>
</organism>
<dbReference type="PANTHER" id="PTHR43622">
    <property type="entry name" value="3-DEHYDROQUINATE SYNTHASE"/>
    <property type="match status" value="1"/>
</dbReference>
<dbReference type="AlphaFoldDB" id="A0A645IBN5"/>
<protein>
    <submittedName>
        <fullName evidence="5">3-dehydroquinate synthase</fullName>
        <ecNumber evidence="5">4.2.3.4</ecNumber>
    </submittedName>
</protein>
<keyword evidence="2" id="KW-0479">Metal-binding</keyword>
<keyword evidence="5" id="KW-0456">Lyase</keyword>
<dbReference type="GO" id="GO:0046872">
    <property type="term" value="F:metal ion binding"/>
    <property type="evidence" value="ECO:0007669"/>
    <property type="project" value="UniProtKB-KW"/>
</dbReference>
<comment type="caution">
    <text evidence="5">The sequence shown here is derived from an EMBL/GenBank/DDBJ whole genome shotgun (WGS) entry which is preliminary data.</text>
</comment>
<evidence type="ECO:0000256" key="2">
    <source>
        <dbReference type="ARBA" id="ARBA00022723"/>
    </source>
</evidence>
<evidence type="ECO:0000256" key="3">
    <source>
        <dbReference type="ARBA" id="ARBA00023027"/>
    </source>
</evidence>
<evidence type="ECO:0000313" key="5">
    <source>
        <dbReference type="EMBL" id="MPN48647.1"/>
    </source>
</evidence>
<dbReference type="InterPro" id="IPR056179">
    <property type="entry name" value="DHQS_C"/>
</dbReference>
<evidence type="ECO:0000256" key="1">
    <source>
        <dbReference type="ARBA" id="ARBA00001941"/>
    </source>
</evidence>
<dbReference type="EC" id="4.2.3.4" evidence="5"/>
<comment type="cofactor">
    <cofactor evidence="1">
        <name>Co(2+)</name>
        <dbReference type="ChEBI" id="CHEBI:48828"/>
    </cofactor>
</comment>
<keyword evidence="3" id="KW-0520">NAD</keyword>
<reference evidence="5" key="1">
    <citation type="submission" date="2019-08" db="EMBL/GenBank/DDBJ databases">
        <authorList>
            <person name="Kucharzyk K."/>
            <person name="Murdoch R.W."/>
            <person name="Higgins S."/>
            <person name="Loffler F."/>
        </authorList>
    </citation>
    <scope>NUCLEOTIDE SEQUENCE</scope>
</reference>
<dbReference type="InterPro" id="IPR050071">
    <property type="entry name" value="Dehydroquinate_synthase"/>
</dbReference>